<gene>
    <name evidence="1" type="ORF">A2755_01755</name>
</gene>
<comment type="caution">
    <text evidence="1">The sequence shown here is derived from an EMBL/GenBank/DDBJ whole genome shotgun (WGS) entry which is preliminary data.</text>
</comment>
<evidence type="ECO:0000313" key="2">
    <source>
        <dbReference type="Proteomes" id="UP000177029"/>
    </source>
</evidence>
<dbReference type="Proteomes" id="UP000177029">
    <property type="component" value="Unassembled WGS sequence"/>
</dbReference>
<sequence>MIKDRTPAAILLGALLIAGTVVYVESKRPHTIQPEPIQMSELEQLVVPPDGVVLPVIWQDLGTQLMETEVIDASKFTPLPNSSKQLVITRENAGVILNSFWALGLGNKNPILEEGEMMDPRYGGAGRFASTAGWTIAQGDPMSHYSRHTFMILTNEQQALVDKVSKGIYRPCCDNSTHFPDCNHGMAMLGLLELMASQGVSENDMWEAALAVNTFWFSDSYETIRAYAPDTEPKNILGAAYSSASGYRKIAQQIVVPKQQNSGSGCGV</sequence>
<accession>A0A1F8DSF7</accession>
<evidence type="ECO:0000313" key="1">
    <source>
        <dbReference type="EMBL" id="OGM90909.1"/>
    </source>
</evidence>
<protein>
    <submittedName>
        <fullName evidence="1">Uncharacterized protein</fullName>
    </submittedName>
</protein>
<dbReference type="EMBL" id="MGIP01000014">
    <property type="protein sequence ID" value="OGM90909.1"/>
    <property type="molecule type" value="Genomic_DNA"/>
</dbReference>
<dbReference type="STRING" id="1802555.A2755_01755"/>
<name>A0A1F8DSF7_9BACT</name>
<dbReference type="AlphaFoldDB" id="A0A1F8DSF7"/>
<proteinExistence type="predicted"/>
<reference evidence="1 2" key="1">
    <citation type="journal article" date="2016" name="Nat. Commun.">
        <title>Thousands of microbial genomes shed light on interconnected biogeochemical processes in an aquifer system.</title>
        <authorList>
            <person name="Anantharaman K."/>
            <person name="Brown C.T."/>
            <person name="Hug L.A."/>
            <person name="Sharon I."/>
            <person name="Castelle C.J."/>
            <person name="Probst A.J."/>
            <person name="Thomas B.C."/>
            <person name="Singh A."/>
            <person name="Wilkins M.J."/>
            <person name="Karaoz U."/>
            <person name="Brodie E.L."/>
            <person name="Williams K.H."/>
            <person name="Hubbard S.S."/>
            <person name="Banfield J.F."/>
        </authorList>
    </citation>
    <scope>NUCLEOTIDE SEQUENCE [LARGE SCALE GENOMIC DNA]</scope>
</reference>
<organism evidence="1 2">
    <name type="scientific">Candidatus Wolfebacteria bacterium RIFCSPHIGHO2_01_FULL_48_22</name>
    <dbReference type="NCBI Taxonomy" id="1802555"/>
    <lineage>
        <taxon>Bacteria</taxon>
        <taxon>Candidatus Wolfeibacteriota</taxon>
    </lineage>
</organism>